<keyword evidence="9" id="KW-0472">Membrane</keyword>
<accession>A0A8J9VJC5</accession>
<keyword evidence="5 7" id="KW-1015">Disulfide bond</keyword>
<feature type="compositionally biased region" description="Pro residues" evidence="8">
    <location>
        <begin position="787"/>
        <end position="796"/>
    </location>
</feature>
<evidence type="ECO:0000259" key="13">
    <source>
        <dbReference type="PROSITE" id="PS51041"/>
    </source>
</evidence>
<dbReference type="PROSITE" id="PS50026">
    <property type="entry name" value="EGF_3"/>
    <property type="match status" value="1"/>
</dbReference>
<dbReference type="InterPro" id="IPR035234">
    <property type="entry name" value="IgGFc-bd_N"/>
</dbReference>
<dbReference type="PROSITE" id="PS51041">
    <property type="entry name" value="EMI"/>
    <property type="match status" value="1"/>
</dbReference>
<feature type="domain" description="EMI" evidence="13">
    <location>
        <begin position="85"/>
        <end position="151"/>
    </location>
</feature>
<evidence type="ECO:0000313" key="15">
    <source>
        <dbReference type="Proteomes" id="UP000838412"/>
    </source>
</evidence>
<name>A0A8J9VJC5_BRALA</name>
<evidence type="ECO:0000256" key="7">
    <source>
        <dbReference type="PROSITE-ProRule" id="PRU00302"/>
    </source>
</evidence>
<dbReference type="SMART" id="SM00181">
    <property type="entry name" value="EGF"/>
    <property type="match status" value="1"/>
</dbReference>
<feature type="chain" id="PRO_5035475294" evidence="10">
    <location>
        <begin position="26"/>
        <end position="829"/>
    </location>
</feature>
<dbReference type="InterPro" id="IPR000742">
    <property type="entry name" value="EGF"/>
</dbReference>
<dbReference type="FunFam" id="2.10.70.10:FF:000014">
    <property type="entry name" value="Membrane cofactor protein"/>
    <property type="match status" value="1"/>
</dbReference>
<dbReference type="SMART" id="SM00179">
    <property type="entry name" value="EGF_CA"/>
    <property type="match status" value="1"/>
</dbReference>
<dbReference type="Gene3D" id="2.10.25.10">
    <property type="entry name" value="Laminin"/>
    <property type="match status" value="1"/>
</dbReference>
<dbReference type="AlphaFoldDB" id="A0A8J9VJC5"/>
<dbReference type="EMBL" id="OV696695">
    <property type="protein sequence ID" value="CAH1238822.1"/>
    <property type="molecule type" value="Genomic_DNA"/>
</dbReference>
<comment type="caution">
    <text evidence="6">Lacks conserved residue(s) required for the propagation of feature annotation.</text>
</comment>
<dbReference type="PANTHER" id="PTHR46534">
    <property type="entry name" value="IGGFC_BINDING DOMAIN-CONTAINING PROTEIN"/>
    <property type="match status" value="1"/>
</dbReference>
<dbReference type="Pfam" id="PF00084">
    <property type="entry name" value="Sushi"/>
    <property type="match status" value="1"/>
</dbReference>
<dbReference type="CDD" id="cd00033">
    <property type="entry name" value="CCP"/>
    <property type="match status" value="1"/>
</dbReference>
<reference evidence="14" key="1">
    <citation type="submission" date="2022-01" db="EMBL/GenBank/DDBJ databases">
        <authorList>
            <person name="Braso-Vives M."/>
        </authorList>
    </citation>
    <scope>NUCLEOTIDE SEQUENCE</scope>
</reference>
<sequence>MAAGVVLKLCLVWLLTAEMPTQVLTSQSFCTVEQANAWRLAQIALAPINAMLGIVRDANAEIARINAEADAAIVVLNAEAALSQQPNVCTGSTTCPCTETYIQRYTSNCGIFGLRWSTCTRYRTSYRESTCEKTTYFCCSGYEYSQNRCIRVADNKGTSFVVGFLDNFELVDLELFVISASTEPTNVTISAPGACYTKQLVVTDVAAQVVALPRSLMLSGQERATKGVLVTADREIILYGVNRGRRATDGFLALPVDVLGKEYFVASYSPRSVTCPSEFAIFGVKNATSVSVTVKGTVNYQGRHYTNGSVLELTLDPLEAIQFQGSNMTDLTGTNIVSDKPVSVMSGARCANVPLRYGWAGHLVEHLPPVTSWGRLFVTVPLATRRAGDVFRLVAARNDTVIDVTGLPPRTLQAGDIWELDISSSTYTTMNSSQPIMVLQYSTGEQSDDVVSTGPFMMYLPPVGQFVANYTFSTVAIVNSTNVSYVNIVIKTSETSGLTYDGNPLPSSTEWTLIPDTDLSATQLHISTTGTHKIKHSSVDVAFSSLYYAFSDRDSVGFPLGLRISGESEVTKPVDWDGIDNDCDSPADEELLNRSTVHKDDDNEGLIDEDVADVDDCKLRLDNCDPDAVCVKTHASYKCECKPGFTGDGNNCSAGQCPTMTTPTNGALSPTGANVYQDTVTFTCNTGFILNGADAATCQANGTWSNPVPTCRETTPFGAGVVTGAAVGCFVAGLLLGVAATLLTVLRSAKNDKDDTADGVYEDVRTPDRAAEQRSETGSDVNSYPMRPLPAPPLPTQPNSHYQELRPTVYQSLQEHQGTPRRPQNTTTP</sequence>
<proteinExistence type="predicted"/>
<feature type="domain" description="Sushi" evidence="12">
    <location>
        <begin position="655"/>
        <end position="713"/>
    </location>
</feature>
<evidence type="ECO:0000256" key="5">
    <source>
        <dbReference type="ARBA" id="ARBA00023157"/>
    </source>
</evidence>
<feature type="compositionally biased region" description="Polar residues" evidence="8">
    <location>
        <begin position="809"/>
        <end position="829"/>
    </location>
</feature>
<feature type="disulfide bond" evidence="7">
    <location>
        <begin position="684"/>
        <end position="711"/>
    </location>
</feature>
<feature type="signal peptide" evidence="10">
    <location>
        <begin position="1"/>
        <end position="25"/>
    </location>
</feature>
<organism evidence="14 15">
    <name type="scientific">Branchiostoma lanceolatum</name>
    <name type="common">Common lancelet</name>
    <name type="synonym">Amphioxus lanceolatum</name>
    <dbReference type="NCBI Taxonomy" id="7740"/>
    <lineage>
        <taxon>Eukaryota</taxon>
        <taxon>Metazoa</taxon>
        <taxon>Chordata</taxon>
        <taxon>Cephalochordata</taxon>
        <taxon>Leptocardii</taxon>
        <taxon>Amphioxiformes</taxon>
        <taxon>Branchiostomatidae</taxon>
        <taxon>Branchiostoma</taxon>
    </lineage>
</organism>
<feature type="region of interest" description="Disordered" evidence="8">
    <location>
        <begin position="753"/>
        <end position="829"/>
    </location>
</feature>
<keyword evidence="9" id="KW-0812">Transmembrane</keyword>
<feature type="domain" description="EGF-like" evidence="11">
    <location>
        <begin position="613"/>
        <end position="653"/>
    </location>
</feature>
<evidence type="ECO:0000256" key="9">
    <source>
        <dbReference type="SAM" id="Phobius"/>
    </source>
</evidence>
<feature type="compositionally biased region" description="Basic and acidic residues" evidence="8">
    <location>
        <begin position="753"/>
        <end position="777"/>
    </location>
</feature>
<dbReference type="InterPro" id="IPR011489">
    <property type="entry name" value="EMI_domain"/>
</dbReference>
<evidence type="ECO:0000256" key="10">
    <source>
        <dbReference type="SAM" id="SignalP"/>
    </source>
</evidence>
<dbReference type="CDD" id="cd00054">
    <property type="entry name" value="EGF_CA"/>
    <property type="match status" value="1"/>
</dbReference>
<dbReference type="Gene3D" id="2.10.70.10">
    <property type="entry name" value="Complement Module, domain 1"/>
    <property type="match status" value="1"/>
</dbReference>
<dbReference type="InterPro" id="IPR000436">
    <property type="entry name" value="Sushi_SCR_CCP_dom"/>
</dbReference>
<dbReference type="SMART" id="SM00032">
    <property type="entry name" value="CCP"/>
    <property type="match status" value="1"/>
</dbReference>
<dbReference type="SUPFAM" id="SSF57196">
    <property type="entry name" value="EGF/Laminin"/>
    <property type="match status" value="1"/>
</dbReference>
<dbReference type="SUPFAM" id="SSF57535">
    <property type="entry name" value="Complement control module/SCR domain"/>
    <property type="match status" value="1"/>
</dbReference>
<dbReference type="InterPro" id="IPR024731">
    <property type="entry name" value="NELL2-like_EGF"/>
</dbReference>
<dbReference type="FunFam" id="2.10.25.10:FF:000038">
    <property type="entry name" value="Fibrillin 2"/>
    <property type="match status" value="1"/>
</dbReference>
<keyword evidence="3 10" id="KW-0732">Signal</keyword>
<keyword evidence="2 7" id="KW-0768">Sushi</keyword>
<keyword evidence="4" id="KW-0677">Repeat</keyword>
<dbReference type="Pfam" id="PF17517">
    <property type="entry name" value="IgGFc_binding"/>
    <property type="match status" value="1"/>
</dbReference>
<evidence type="ECO:0000256" key="1">
    <source>
        <dbReference type="ARBA" id="ARBA00022536"/>
    </source>
</evidence>
<evidence type="ECO:0000256" key="2">
    <source>
        <dbReference type="ARBA" id="ARBA00022659"/>
    </source>
</evidence>
<dbReference type="PANTHER" id="PTHR46534:SF1">
    <property type="entry name" value="IGGFC-BINDING PROTEIN N-TERMINAL DOMAIN-CONTAINING PROTEIN"/>
    <property type="match status" value="1"/>
</dbReference>
<evidence type="ECO:0000256" key="8">
    <source>
        <dbReference type="SAM" id="MobiDB-lite"/>
    </source>
</evidence>
<keyword evidence="15" id="KW-1185">Reference proteome</keyword>
<gene>
    <name evidence="14" type="primary">FCGBP</name>
    <name evidence="14" type="ORF">BLAG_LOCUS3274</name>
</gene>
<feature type="transmembrane region" description="Helical" evidence="9">
    <location>
        <begin position="717"/>
        <end position="743"/>
    </location>
</feature>
<evidence type="ECO:0000256" key="6">
    <source>
        <dbReference type="PROSITE-ProRule" id="PRU00076"/>
    </source>
</evidence>
<dbReference type="InterPro" id="IPR035976">
    <property type="entry name" value="Sushi/SCR/CCP_sf"/>
</dbReference>
<protein>
    <submittedName>
        <fullName evidence="14">FCGBP protein</fullName>
    </submittedName>
</protein>
<dbReference type="OrthoDB" id="5945029at2759"/>
<evidence type="ECO:0000256" key="3">
    <source>
        <dbReference type="ARBA" id="ARBA00022729"/>
    </source>
</evidence>
<evidence type="ECO:0000259" key="11">
    <source>
        <dbReference type="PROSITE" id="PS50026"/>
    </source>
</evidence>
<dbReference type="PROSITE" id="PS50923">
    <property type="entry name" value="SUSHI"/>
    <property type="match status" value="1"/>
</dbReference>
<dbReference type="Proteomes" id="UP000838412">
    <property type="component" value="Chromosome 10"/>
</dbReference>
<evidence type="ECO:0000256" key="4">
    <source>
        <dbReference type="ARBA" id="ARBA00022737"/>
    </source>
</evidence>
<dbReference type="PROSITE" id="PS01186">
    <property type="entry name" value="EGF_2"/>
    <property type="match status" value="1"/>
</dbReference>
<evidence type="ECO:0000259" key="12">
    <source>
        <dbReference type="PROSITE" id="PS50923"/>
    </source>
</evidence>
<evidence type="ECO:0000313" key="14">
    <source>
        <dbReference type="EMBL" id="CAH1238822.1"/>
    </source>
</evidence>
<dbReference type="InterPro" id="IPR001881">
    <property type="entry name" value="EGF-like_Ca-bd_dom"/>
</dbReference>
<keyword evidence="1 6" id="KW-0245">EGF-like domain</keyword>
<dbReference type="Pfam" id="PF12947">
    <property type="entry name" value="EGF_3"/>
    <property type="match status" value="1"/>
</dbReference>
<dbReference type="GO" id="GO:0005509">
    <property type="term" value="F:calcium ion binding"/>
    <property type="evidence" value="ECO:0007669"/>
    <property type="project" value="InterPro"/>
</dbReference>
<keyword evidence="9" id="KW-1133">Transmembrane helix</keyword>